<proteinExistence type="predicted"/>
<feature type="transmembrane region" description="Helical" evidence="1">
    <location>
        <begin position="53"/>
        <end position="72"/>
    </location>
</feature>
<evidence type="ECO:0000256" key="1">
    <source>
        <dbReference type="SAM" id="Phobius"/>
    </source>
</evidence>
<sequence length="250" mass="26430">MMTIGQKKTFIGVRILWALALLLLLIVIAGGPGVHLGLWSPLDGFLLSMRAGFMGGLALAILALVIIIIIAVKKKAGMGKAVLSLLIGLLLAAPVGYLRLSGGGGVPPIHDIATDTANPLVFMALAGKRGDGANSITYAGAELAEQQKQSYPDVGPLLVNGAPNKVFSRTIDVARDMGWHITGVEAKARRFEATDHSFWFNFADDIVVAVTATDTGSRVDLRSVSRVGRSDLGVNAKRIMAFQKNYPATP</sequence>
<accession>A0A3B0RQS8</accession>
<reference evidence="2" key="1">
    <citation type="submission" date="2018-06" db="EMBL/GenBank/DDBJ databases">
        <authorList>
            <person name="Zhirakovskaya E."/>
        </authorList>
    </citation>
    <scope>NUCLEOTIDE SEQUENCE</scope>
</reference>
<dbReference type="EMBL" id="UOED01000083">
    <property type="protein sequence ID" value="VAV93701.1"/>
    <property type="molecule type" value="Genomic_DNA"/>
</dbReference>
<evidence type="ECO:0008006" key="3">
    <source>
        <dbReference type="Google" id="ProtNLM"/>
    </source>
</evidence>
<gene>
    <name evidence="2" type="ORF">MNBD_ALPHA02-1010</name>
</gene>
<organism evidence="2">
    <name type="scientific">hydrothermal vent metagenome</name>
    <dbReference type="NCBI Taxonomy" id="652676"/>
    <lineage>
        <taxon>unclassified sequences</taxon>
        <taxon>metagenomes</taxon>
        <taxon>ecological metagenomes</taxon>
    </lineage>
</organism>
<dbReference type="Pfam" id="PF07386">
    <property type="entry name" value="DUF1499"/>
    <property type="match status" value="1"/>
</dbReference>
<keyword evidence="1" id="KW-1133">Transmembrane helix</keyword>
<dbReference type="AlphaFoldDB" id="A0A3B0RQS8"/>
<dbReference type="InterPro" id="IPR010865">
    <property type="entry name" value="DUF1499"/>
</dbReference>
<keyword evidence="1" id="KW-0812">Transmembrane</keyword>
<protein>
    <recommendedName>
        <fullName evidence="3">DUF1499 domain-containing protein</fullName>
    </recommendedName>
</protein>
<keyword evidence="1" id="KW-0472">Membrane</keyword>
<name>A0A3B0RQS8_9ZZZZ</name>
<feature type="transmembrane region" description="Helical" evidence="1">
    <location>
        <begin position="81"/>
        <end position="100"/>
    </location>
</feature>
<evidence type="ECO:0000313" key="2">
    <source>
        <dbReference type="EMBL" id="VAV93701.1"/>
    </source>
</evidence>